<sequence length="802" mass="86117">MKSTQRRPGLIATASVIAILGLALTMGGGWLIALGGSWYYACTGLVLIGTSWLLLKRKPAALYLYALLVIATLAWSLWEAGLDWWPLAARGDVLFIVGIFLLMPWITRPVLAKASSNADTSSSMAAIRHGGGLALSTALGLFLIVAIASWFVDPQRVEGELPGSRTQAVADAGGTPPGEWHAYGRDGYGQRYSPLAQITPDNVDQLEVAWHFETGDVRGRPGDPVETTFEVTPLKIDNRLYLCTPHQSVIALDATTGEQIWRYEPQVEGDLALQHLTCRGVSYQKPAVNAASSECAAKLFMPTADGRVIALNPENGEVCKAFGQGKGYIDLWENMPHKKPGGYYSTSPVVVTDALLIVGGTVLDNVSTQETSGVIRAYDVNTGDLVWNWDAGNPGVTTPLPRGSTYTPNSPNSWSISSVDEKLGMVYVPLGNQPPDQWGAERSEAVERYSSSVVALDLATGQVRWHFQTVHHDLWDYDVPAQPSLIDLTIDGQTVPALVQPTKQGELFMLDRRNGEPVMPVTETPVPQGAVEGERLAPTQPVSALSFDPPALTGADMWGATMFDQLACRIAFHKLRYEGRYTPPSLEGTLVYPGNFGVFNWGGIAVDPQRQVAFTTPTYLAFVSQLVPRADDTTLYVQGEERPEDSLPALNENFGAPFAVKLSAFTSALGLPCQAPPWGYVAGADLTTGKIAWRHKNGTVIDSSPLPLPFKMGVPNLGGPIMTAGGVAFLSGTLDYYVRAYNVTNGEQLWQSRLPAGGQATPMTYTGADGRQFVLVVAGGHGSLGTKAGDDVIAYALPNGGK</sequence>
<comment type="similarity">
    <text evidence="2">Belongs to the bacterial PQQ dehydrogenase family.</text>
</comment>
<dbReference type="SMART" id="SM00564">
    <property type="entry name" value="PQQ"/>
    <property type="match status" value="5"/>
</dbReference>
<dbReference type="InterPro" id="IPR002372">
    <property type="entry name" value="PQQ_rpt_dom"/>
</dbReference>
<reference evidence="6 7" key="1">
    <citation type="submission" date="2017-10" db="EMBL/GenBank/DDBJ databases">
        <title>Two draft genome sequences of Pusillimonas sp. strains isolated from a nitrate- and radionuclide-contaminated groundwater in Russia.</title>
        <authorList>
            <person name="Grouzdev D.S."/>
            <person name="Tourova T.P."/>
            <person name="Goeva M.A."/>
            <person name="Babich T.L."/>
            <person name="Sokolova D.S."/>
            <person name="Abdullin R."/>
            <person name="Poltaraus A.B."/>
            <person name="Toshchakov S.V."/>
            <person name="Nazina T.N."/>
        </authorList>
    </citation>
    <scope>NUCLEOTIDE SEQUENCE [LARGE SCALE GENOMIC DNA]</scope>
    <source>
        <strain evidence="6 7">JR1/69-3-13</strain>
    </source>
</reference>
<dbReference type="EMBL" id="PDNW01000012">
    <property type="protein sequence ID" value="PLC49129.1"/>
    <property type="molecule type" value="Genomic_DNA"/>
</dbReference>
<keyword evidence="3" id="KW-0560">Oxidoreductase</keyword>
<dbReference type="RefSeq" id="WP_102074585.1">
    <property type="nucleotide sequence ID" value="NZ_PDNW01000012.1"/>
</dbReference>
<dbReference type="PANTHER" id="PTHR32303:SF4">
    <property type="entry name" value="QUINOPROTEIN GLUCOSE DEHYDROGENASE"/>
    <property type="match status" value="1"/>
</dbReference>
<dbReference type="Pfam" id="PF01011">
    <property type="entry name" value="PQQ"/>
    <property type="match status" value="1"/>
</dbReference>
<comment type="cofactor">
    <cofactor evidence="1">
        <name>pyrroloquinoline quinone</name>
        <dbReference type="ChEBI" id="CHEBI:58442"/>
    </cofactor>
</comment>
<proteinExistence type="inferred from homology"/>
<feature type="transmembrane region" description="Helical" evidence="4">
    <location>
        <begin position="132"/>
        <end position="152"/>
    </location>
</feature>
<dbReference type="GO" id="GO:0016020">
    <property type="term" value="C:membrane"/>
    <property type="evidence" value="ECO:0007669"/>
    <property type="project" value="InterPro"/>
</dbReference>
<protein>
    <submittedName>
        <fullName evidence="6">Membrane-bound PQQ-dependent dehydrogenase, glucose/quinate/shikimate family</fullName>
    </submittedName>
</protein>
<keyword evidence="7" id="KW-1185">Reference proteome</keyword>
<dbReference type="GO" id="GO:0048038">
    <property type="term" value="F:quinone binding"/>
    <property type="evidence" value="ECO:0007669"/>
    <property type="project" value="InterPro"/>
</dbReference>
<dbReference type="AlphaFoldDB" id="A0A2N4U290"/>
<keyword evidence="4" id="KW-0812">Transmembrane</keyword>
<gene>
    <name evidence="6" type="ORF">CR159_13975</name>
</gene>
<evidence type="ECO:0000256" key="3">
    <source>
        <dbReference type="ARBA" id="ARBA00023002"/>
    </source>
</evidence>
<evidence type="ECO:0000256" key="2">
    <source>
        <dbReference type="ARBA" id="ARBA00008156"/>
    </source>
</evidence>
<feature type="transmembrane region" description="Helical" evidence="4">
    <location>
        <begin position="62"/>
        <end position="81"/>
    </location>
</feature>
<dbReference type="Proteomes" id="UP000234190">
    <property type="component" value="Unassembled WGS sequence"/>
</dbReference>
<evidence type="ECO:0000256" key="4">
    <source>
        <dbReference type="SAM" id="Phobius"/>
    </source>
</evidence>
<accession>A0A2N4U290</accession>
<dbReference type="SUPFAM" id="SSF50998">
    <property type="entry name" value="Quinoprotein alcohol dehydrogenase-like"/>
    <property type="match status" value="1"/>
</dbReference>
<evidence type="ECO:0000313" key="6">
    <source>
        <dbReference type="EMBL" id="PLC49129.1"/>
    </source>
</evidence>
<feature type="transmembrane region" description="Helical" evidence="4">
    <location>
        <begin position="12"/>
        <end position="32"/>
    </location>
</feature>
<feature type="transmembrane region" description="Helical" evidence="4">
    <location>
        <begin position="93"/>
        <end position="111"/>
    </location>
</feature>
<evidence type="ECO:0000256" key="1">
    <source>
        <dbReference type="ARBA" id="ARBA00001931"/>
    </source>
</evidence>
<feature type="domain" description="Pyrrolo-quinoline quinone repeat" evidence="5">
    <location>
        <begin position="180"/>
        <end position="774"/>
    </location>
</feature>
<dbReference type="PANTHER" id="PTHR32303">
    <property type="entry name" value="QUINOPROTEIN ALCOHOL DEHYDROGENASE (CYTOCHROME C)"/>
    <property type="match status" value="1"/>
</dbReference>
<dbReference type="NCBIfam" id="TIGR03074">
    <property type="entry name" value="PQQ_membr_DH"/>
    <property type="match status" value="1"/>
</dbReference>
<dbReference type="OrthoDB" id="9794322at2"/>
<dbReference type="CDD" id="cd10280">
    <property type="entry name" value="PQQ_mGDH"/>
    <property type="match status" value="1"/>
</dbReference>
<dbReference type="InterPro" id="IPR011047">
    <property type="entry name" value="Quinoprotein_ADH-like_sf"/>
</dbReference>
<evidence type="ECO:0000313" key="7">
    <source>
        <dbReference type="Proteomes" id="UP000234190"/>
    </source>
</evidence>
<feature type="transmembrane region" description="Helical" evidence="4">
    <location>
        <begin position="38"/>
        <end position="55"/>
    </location>
</feature>
<name>A0A2N4U290_9BURK</name>
<keyword evidence="4" id="KW-1133">Transmembrane helix</keyword>
<comment type="caution">
    <text evidence="6">The sequence shown here is derived from an EMBL/GenBank/DDBJ whole genome shotgun (WGS) entry which is preliminary data.</text>
</comment>
<dbReference type="InterPro" id="IPR017511">
    <property type="entry name" value="PQQ_mDH"/>
</dbReference>
<dbReference type="Gene3D" id="2.140.10.10">
    <property type="entry name" value="Quinoprotein alcohol dehydrogenase-like superfamily"/>
    <property type="match status" value="1"/>
</dbReference>
<evidence type="ECO:0000259" key="5">
    <source>
        <dbReference type="Pfam" id="PF01011"/>
    </source>
</evidence>
<organism evidence="6 7">
    <name type="scientific">Pollutimonas subterranea</name>
    <dbReference type="NCBI Taxonomy" id="2045210"/>
    <lineage>
        <taxon>Bacteria</taxon>
        <taxon>Pseudomonadati</taxon>
        <taxon>Pseudomonadota</taxon>
        <taxon>Betaproteobacteria</taxon>
        <taxon>Burkholderiales</taxon>
        <taxon>Alcaligenaceae</taxon>
        <taxon>Pollutimonas</taxon>
    </lineage>
</organism>
<dbReference type="InterPro" id="IPR018391">
    <property type="entry name" value="PQQ_b-propeller_rpt"/>
</dbReference>
<dbReference type="GO" id="GO:0008876">
    <property type="term" value="F:quinoprotein glucose dehydrogenase activity"/>
    <property type="evidence" value="ECO:0007669"/>
    <property type="project" value="TreeGrafter"/>
</dbReference>
<keyword evidence="4" id="KW-0472">Membrane</keyword>